<proteinExistence type="predicted"/>
<accession>A0A1H7B7B1</accession>
<evidence type="ECO:0000313" key="2">
    <source>
        <dbReference type="Proteomes" id="UP000199403"/>
    </source>
</evidence>
<gene>
    <name evidence="1" type="ORF">SAMN05192553_109139</name>
</gene>
<name>A0A1H7B7B1_9BACT</name>
<dbReference type="Proteomes" id="UP000199403">
    <property type="component" value="Unassembled WGS sequence"/>
</dbReference>
<sequence length="89" mass="10320">MQLPSNHSKNIFTYPVTLDPPWDTWKKNPTKFDSSIVGAPDSKPVVTFQFVRQKTGKKKQRFRRESKPLLGIVTLSQEGINFLRPTRYV</sequence>
<reference evidence="2" key="1">
    <citation type="submission" date="2016-10" db="EMBL/GenBank/DDBJ databases">
        <authorList>
            <person name="Varghese N."/>
            <person name="Submissions S."/>
        </authorList>
    </citation>
    <scope>NUCLEOTIDE SEQUENCE [LARGE SCALE GENOMIC DNA]</scope>
    <source>
        <strain evidence="2">IBRC-M 10761</strain>
    </source>
</reference>
<dbReference type="EMBL" id="FNZH01000009">
    <property type="protein sequence ID" value="SEJ72157.1"/>
    <property type="molecule type" value="Genomic_DNA"/>
</dbReference>
<keyword evidence="2" id="KW-1185">Reference proteome</keyword>
<protein>
    <submittedName>
        <fullName evidence="1">Uncharacterized protein</fullName>
    </submittedName>
</protein>
<evidence type="ECO:0000313" key="1">
    <source>
        <dbReference type="EMBL" id="SEJ72157.1"/>
    </source>
</evidence>
<dbReference type="AlphaFoldDB" id="A0A1H7B7B1"/>
<organism evidence="1 2">
    <name type="scientific">Cyclobacterium xiamenense</name>
    <dbReference type="NCBI Taxonomy" id="1297121"/>
    <lineage>
        <taxon>Bacteria</taxon>
        <taxon>Pseudomonadati</taxon>
        <taxon>Bacteroidota</taxon>
        <taxon>Cytophagia</taxon>
        <taxon>Cytophagales</taxon>
        <taxon>Cyclobacteriaceae</taxon>
        <taxon>Cyclobacterium</taxon>
    </lineage>
</organism>